<evidence type="ECO:0000256" key="7">
    <source>
        <dbReference type="SAM" id="Phobius"/>
    </source>
</evidence>
<dbReference type="InterPro" id="IPR007341">
    <property type="entry name" value="Transgly_assoc"/>
</dbReference>
<dbReference type="RefSeq" id="WP_244148523.1">
    <property type="nucleotide sequence ID" value="NZ_FOJT01000006.1"/>
</dbReference>
<feature type="transmembrane region" description="Helical" evidence="7">
    <location>
        <begin position="6"/>
        <end position="22"/>
    </location>
</feature>
<dbReference type="PANTHER" id="PTHR33884">
    <property type="entry name" value="UPF0410 PROTEIN YMGE"/>
    <property type="match status" value="1"/>
</dbReference>
<dbReference type="PANTHER" id="PTHR33884:SF3">
    <property type="entry name" value="UPF0410 PROTEIN YMGE"/>
    <property type="match status" value="1"/>
</dbReference>
<comment type="similarity">
    <text evidence="2">Belongs to the UPF0410 family.</text>
</comment>
<evidence type="ECO:0000256" key="5">
    <source>
        <dbReference type="ARBA" id="ARBA00022989"/>
    </source>
</evidence>
<gene>
    <name evidence="8" type="ORF">SAMN05660845_2288</name>
</gene>
<accession>A0A1I0ZMH8</accession>
<evidence type="ECO:0000313" key="9">
    <source>
        <dbReference type="Proteomes" id="UP000199604"/>
    </source>
</evidence>
<comment type="subcellular location">
    <subcellularLocation>
        <location evidence="1">Cell membrane</location>
        <topology evidence="1">Multi-pass membrane protein</topology>
    </subcellularLocation>
</comment>
<keyword evidence="3" id="KW-1003">Cell membrane</keyword>
<proteinExistence type="inferred from homology"/>
<keyword evidence="9" id="KW-1185">Reference proteome</keyword>
<evidence type="ECO:0000256" key="6">
    <source>
        <dbReference type="ARBA" id="ARBA00023136"/>
    </source>
</evidence>
<evidence type="ECO:0000256" key="4">
    <source>
        <dbReference type="ARBA" id="ARBA00022692"/>
    </source>
</evidence>
<evidence type="ECO:0000256" key="1">
    <source>
        <dbReference type="ARBA" id="ARBA00004651"/>
    </source>
</evidence>
<dbReference type="Pfam" id="PF04226">
    <property type="entry name" value="Transgly_assoc"/>
    <property type="match status" value="1"/>
</dbReference>
<evidence type="ECO:0000256" key="2">
    <source>
        <dbReference type="ARBA" id="ARBA00011006"/>
    </source>
</evidence>
<evidence type="ECO:0000313" key="8">
    <source>
        <dbReference type="EMBL" id="SFB26572.1"/>
    </source>
</evidence>
<protein>
    <submittedName>
        <fullName evidence="8">Uncharacterized membrane protein YeaQ/YmgE, transglycosylase-associated protein family</fullName>
    </submittedName>
</protein>
<dbReference type="STRING" id="498292.SAMN05660845_2288"/>
<dbReference type="AlphaFoldDB" id="A0A1I0ZMH8"/>
<feature type="transmembrane region" description="Helical" evidence="7">
    <location>
        <begin position="61"/>
        <end position="80"/>
    </location>
</feature>
<sequence length="95" mass="9892">MMTYIWWAVFGLIAGGIAKLIMPGKDPGGFLVTAVIGIAGSIIGGTVGNALGFESAGSSNLLSMGLVFAVLGALLVLFVWKKFIAPNFFKDQTPQ</sequence>
<organism evidence="8 9">
    <name type="scientific">Flavobacterium swingsii</name>
    <dbReference type="NCBI Taxonomy" id="498292"/>
    <lineage>
        <taxon>Bacteria</taxon>
        <taxon>Pseudomonadati</taxon>
        <taxon>Bacteroidota</taxon>
        <taxon>Flavobacteriia</taxon>
        <taxon>Flavobacteriales</taxon>
        <taxon>Flavobacteriaceae</taxon>
        <taxon>Flavobacterium</taxon>
    </lineage>
</organism>
<name>A0A1I0ZMH8_9FLAO</name>
<dbReference type="EMBL" id="FOJT01000006">
    <property type="protein sequence ID" value="SFB26572.1"/>
    <property type="molecule type" value="Genomic_DNA"/>
</dbReference>
<keyword evidence="5 7" id="KW-1133">Transmembrane helix</keyword>
<evidence type="ECO:0000256" key="3">
    <source>
        <dbReference type="ARBA" id="ARBA00022475"/>
    </source>
</evidence>
<keyword evidence="6 7" id="KW-0472">Membrane</keyword>
<dbReference type="GO" id="GO:0005886">
    <property type="term" value="C:plasma membrane"/>
    <property type="evidence" value="ECO:0007669"/>
    <property type="project" value="UniProtKB-SubCell"/>
</dbReference>
<feature type="transmembrane region" description="Helical" evidence="7">
    <location>
        <begin position="29"/>
        <end position="49"/>
    </location>
</feature>
<dbReference type="Proteomes" id="UP000199604">
    <property type="component" value="Unassembled WGS sequence"/>
</dbReference>
<reference evidence="9" key="1">
    <citation type="submission" date="2016-10" db="EMBL/GenBank/DDBJ databases">
        <authorList>
            <person name="Varghese N."/>
            <person name="Submissions S."/>
        </authorList>
    </citation>
    <scope>NUCLEOTIDE SEQUENCE [LARGE SCALE GENOMIC DNA]</scope>
    <source>
        <strain evidence="9">DSM 21789</strain>
    </source>
</reference>
<keyword evidence="4 7" id="KW-0812">Transmembrane</keyword>